<sequence>MGFYASSLWLNHLTQVKFLASGLDFTIILHVQQALYASLNIILAFGIAQNDISFD</sequence>
<dbReference type="EMBL" id="ACPB03021815">
    <property type="status" value="NOT_ANNOTATED_CDS"/>
    <property type="molecule type" value="Genomic_DNA"/>
</dbReference>
<keyword evidence="2" id="KW-1185">Reference proteome</keyword>
<dbReference type="EnsemblMetazoa" id="RPRC002794-RA">
    <property type="protein sequence ID" value="RPRC002794-PA"/>
    <property type="gene ID" value="RPRC002794"/>
</dbReference>
<dbReference type="Proteomes" id="UP000015103">
    <property type="component" value="Unassembled WGS sequence"/>
</dbReference>
<reference evidence="1" key="1">
    <citation type="submission" date="2015-05" db="UniProtKB">
        <authorList>
            <consortium name="EnsemblMetazoa"/>
        </authorList>
    </citation>
    <scope>IDENTIFICATION</scope>
</reference>
<name>T1HFH2_RHOPR</name>
<proteinExistence type="predicted"/>
<dbReference type="VEuPathDB" id="VectorBase:RPRC002794"/>
<dbReference type="InParanoid" id="T1HFH2"/>
<accession>T1HFH2</accession>
<dbReference type="AlphaFoldDB" id="T1HFH2"/>
<organism evidence="1 2">
    <name type="scientific">Rhodnius prolixus</name>
    <name type="common">Triatomid bug</name>
    <dbReference type="NCBI Taxonomy" id="13249"/>
    <lineage>
        <taxon>Eukaryota</taxon>
        <taxon>Metazoa</taxon>
        <taxon>Ecdysozoa</taxon>
        <taxon>Arthropoda</taxon>
        <taxon>Hexapoda</taxon>
        <taxon>Insecta</taxon>
        <taxon>Pterygota</taxon>
        <taxon>Neoptera</taxon>
        <taxon>Paraneoptera</taxon>
        <taxon>Hemiptera</taxon>
        <taxon>Heteroptera</taxon>
        <taxon>Panheteroptera</taxon>
        <taxon>Cimicomorpha</taxon>
        <taxon>Reduviidae</taxon>
        <taxon>Triatominae</taxon>
        <taxon>Rhodnius</taxon>
    </lineage>
</organism>
<protein>
    <submittedName>
        <fullName evidence="1">Uncharacterized protein</fullName>
    </submittedName>
</protein>
<evidence type="ECO:0000313" key="2">
    <source>
        <dbReference type="Proteomes" id="UP000015103"/>
    </source>
</evidence>
<dbReference type="HOGENOM" id="CLU_3034865_0_0_1"/>
<evidence type="ECO:0000313" key="1">
    <source>
        <dbReference type="EnsemblMetazoa" id="RPRC002794-PA"/>
    </source>
</evidence>